<dbReference type="Proteomes" id="UP000092993">
    <property type="component" value="Unassembled WGS sequence"/>
</dbReference>
<dbReference type="EMBL" id="LUGG01000004">
    <property type="protein sequence ID" value="OBZ75710.1"/>
    <property type="molecule type" value="Genomic_DNA"/>
</dbReference>
<evidence type="ECO:0000256" key="1">
    <source>
        <dbReference type="SAM" id="MobiDB-lite"/>
    </source>
</evidence>
<feature type="transmembrane region" description="Helical" evidence="2">
    <location>
        <begin position="232"/>
        <end position="252"/>
    </location>
</feature>
<dbReference type="InterPro" id="IPR040410">
    <property type="entry name" value="UPF0658_Golgi"/>
</dbReference>
<dbReference type="OrthoDB" id="2448307at2759"/>
<keyword evidence="2" id="KW-0812">Transmembrane</keyword>
<evidence type="ECO:0000313" key="3">
    <source>
        <dbReference type="EMBL" id="OBZ75710.1"/>
    </source>
</evidence>
<gene>
    <name evidence="3" type="ORF">A0H81_04380</name>
</gene>
<accession>A0A1C7MFR6</accession>
<dbReference type="AlphaFoldDB" id="A0A1C7MFR6"/>
<comment type="caution">
    <text evidence="3">The sequence shown here is derived from an EMBL/GenBank/DDBJ whole genome shotgun (WGS) entry which is preliminary data.</text>
</comment>
<feature type="transmembrane region" description="Helical" evidence="2">
    <location>
        <begin position="149"/>
        <end position="171"/>
    </location>
</feature>
<proteinExistence type="predicted"/>
<keyword evidence="2" id="KW-0472">Membrane</keyword>
<sequence length="387" mass="43561">MGRLLNCYRNEWAYIPSKELEMALEALFSTRAQRAMVGTEAIVVLVMVAITFRFVAENVDLTLSRYKTISCYLALFALAEIFEILMAFDALRLRSVIQLAGLLIFHLALLVFAALQVHETRTALVTDPDATWMTDYVNGGGAGTLWQKVLPFLIVAPVVIGVAWLVMLFYVRQLYYEFGWAIFHVVGANPAMKTMYQYYQVMICLLKFDFFCFTGVTMQLLILVLATNSAEFGLTIAAIPIVLVLLIGCGIAVQREIKWLMSISLVVMLAAQSYFYKLVRFYEPSSRDQYATTRATLTTFTIVAFLLLFATFAVGLRCFADFDKGLQRSKLHGQSYKPIATSFKQSLFDVTFRQRYSSTLKNLAGEKKDDPSAYNAGSQLGPRISIE</sequence>
<feature type="transmembrane region" description="Helical" evidence="2">
    <location>
        <begin position="201"/>
        <end position="226"/>
    </location>
</feature>
<feature type="region of interest" description="Disordered" evidence="1">
    <location>
        <begin position="366"/>
        <end position="387"/>
    </location>
</feature>
<dbReference type="PANTHER" id="PTHR34391">
    <property type="entry name" value="UPF0658 GOLGI APPARATUS MEMBRANE PROTEIN C1952.10C-RELATED"/>
    <property type="match status" value="1"/>
</dbReference>
<reference evidence="3 4" key="1">
    <citation type="submission" date="2016-03" db="EMBL/GenBank/DDBJ databases">
        <title>Whole genome sequencing of Grifola frondosa 9006-11.</title>
        <authorList>
            <person name="Min B."/>
            <person name="Park H."/>
            <person name="Kim J.-G."/>
            <person name="Cho H."/>
            <person name="Oh Y.-L."/>
            <person name="Kong W.-S."/>
            <person name="Choi I.-G."/>
        </authorList>
    </citation>
    <scope>NUCLEOTIDE SEQUENCE [LARGE SCALE GENOMIC DNA]</scope>
    <source>
        <strain evidence="3 4">9006-11</strain>
    </source>
</reference>
<evidence type="ECO:0000256" key="2">
    <source>
        <dbReference type="SAM" id="Phobius"/>
    </source>
</evidence>
<organism evidence="3 4">
    <name type="scientific">Grifola frondosa</name>
    <name type="common">Maitake</name>
    <name type="synonym">Polyporus frondosus</name>
    <dbReference type="NCBI Taxonomy" id="5627"/>
    <lineage>
        <taxon>Eukaryota</taxon>
        <taxon>Fungi</taxon>
        <taxon>Dikarya</taxon>
        <taxon>Basidiomycota</taxon>
        <taxon>Agaricomycotina</taxon>
        <taxon>Agaricomycetes</taxon>
        <taxon>Polyporales</taxon>
        <taxon>Grifolaceae</taxon>
        <taxon>Grifola</taxon>
    </lineage>
</organism>
<dbReference type="PANTHER" id="PTHR34391:SF1">
    <property type="entry name" value="UPF0658 GOLGI APPARATUS MEMBRANE PROTEIN C1952.10C-RELATED"/>
    <property type="match status" value="1"/>
</dbReference>
<evidence type="ECO:0000313" key="4">
    <source>
        <dbReference type="Proteomes" id="UP000092993"/>
    </source>
</evidence>
<protein>
    <submittedName>
        <fullName evidence="3">Uncharacterized protein</fullName>
    </submittedName>
</protein>
<feature type="transmembrane region" description="Helical" evidence="2">
    <location>
        <begin position="296"/>
        <end position="320"/>
    </location>
</feature>
<name>A0A1C7MFR6_GRIFR</name>
<feature type="transmembrane region" description="Helical" evidence="2">
    <location>
        <begin position="35"/>
        <end position="55"/>
    </location>
</feature>
<keyword evidence="4" id="KW-1185">Reference proteome</keyword>
<keyword evidence="2" id="KW-1133">Transmembrane helix</keyword>
<dbReference type="OMA" id="FWTRREN"/>
<dbReference type="GO" id="GO:0005794">
    <property type="term" value="C:Golgi apparatus"/>
    <property type="evidence" value="ECO:0007669"/>
    <property type="project" value="TreeGrafter"/>
</dbReference>
<feature type="transmembrane region" description="Helical" evidence="2">
    <location>
        <begin position="95"/>
        <end position="115"/>
    </location>
</feature>
<feature type="transmembrane region" description="Helical" evidence="2">
    <location>
        <begin position="67"/>
        <end position="88"/>
    </location>
</feature>
<feature type="transmembrane region" description="Helical" evidence="2">
    <location>
        <begin position="259"/>
        <end position="276"/>
    </location>
</feature>